<reference evidence="4" key="1">
    <citation type="submission" date="2025-08" db="UniProtKB">
        <authorList>
            <consortium name="Ensembl"/>
        </authorList>
    </citation>
    <scope>IDENTIFICATION</scope>
</reference>
<dbReference type="GO" id="GO:0005634">
    <property type="term" value="C:nucleus"/>
    <property type="evidence" value="ECO:0007669"/>
    <property type="project" value="TreeGrafter"/>
</dbReference>
<feature type="domain" description="CABIT" evidence="3">
    <location>
        <begin position="18"/>
        <end position="237"/>
    </location>
</feature>
<dbReference type="Pfam" id="PF12736">
    <property type="entry name" value="CABIT"/>
    <property type="match status" value="2"/>
</dbReference>
<dbReference type="GO" id="GO:0050852">
    <property type="term" value="P:T cell receptor signaling pathway"/>
    <property type="evidence" value="ECO:0007669"/>
    <property type="project" value="TreeGrafter"/>
</dbReference>
<dbReference type="PANTHER" id="PTHR15215:SF2">
    <property type="entry name" value="PROTEIN THEMIS2"/>
    <property type="match status" value="1"/>
</dbReference>
<dbReference type="GeneTree" id="ENSGT00530000063770"/>
<reference evidence="4" key="2">
    <citation type="submission" date="2025-09" db="UniProtKB">
        <authorList>
            <consortium name="Ensembl"/>
        </authorList>
    </citation>
    <scope>IDENTIFICATION</scope>
</reference>
<accession>A0A2K5S2I7</accession>
<gene>
    <name evidence="4" type="primary">THEMIS2</name>
</gene>
<feature type="domain" description="CABIT" evidence="3">
    <location>
        <begin position="277"/>
        <end position="385"/>
    </location>
</feature>
<proteinExistence type="inferred from homology"/>
<dbReference type="PANTHER" id="PTHR15215">
    <property type="entry name" value="CABIT DOMAIN-CONTAINING PROTEIN"/>
    <property type="match status" value="1"/>
</dbReference>
<dbReference type="InterPro" id="IPR039671">
    <property type="entry name" value="THEMIS"/>
</dbReference>
<dbReference type="GO" id="GO:0005737">
    <property type="term" value="C:cytoplasm"/>
    <property type="evidence" value="ECO:0007669"/>
    <property type="project" value="TreeGrafter"/>
</dbReference>
<dbReference type="InterPro" id="IPR025946">
    <property type="entry name" value="CABIT_dom"/>
</dbReference>
<evidence type="ECO:0000256" key="2">
    <source>
        <dbReference type="SAM" id="MobiDB-lite"/>
    </source>
</evidence>
<name>A0A2K5S2I7_CEBIM</name>
<sequence>MEPMPLQDFIRTLDLASLPRVLRVSSGYYYSRGIEDIGGRVCWADTDDLMKITQVRLKYVIYENPKMKMVVRTIDPNFQGHFVSLNTAQSYETLGELVFDIDQTSKQQLPIYIMSTCKIVTEGKVVTDDEVLIFEAVVRRHHTSCARCILVTEDKRVILHLPLNQRGPFRILEASPPQTLLQALQEPKGQLFTCPTLPWDHVTLRPMYEIEAIMHMRRTIVKIPSNLNVDVEDITASSQHIHFVQPLLLSEVLAREGPFPLSVEILERLSDEDEEEECEEEAESPERVLLPLHCPGSFVEEMSDSRRHSLVDLIAQFSLPCEVRVMVKDPSYPSDPLTAVLGLQLEEKITEPFLVVSLDSAPGMCFEIPPRWLDLTVVEAEVQPDQPGGSVPLATVEELPDTFYYTLRKLAACEIQAPPPRPPKSQGLSGQRRHSSEKGGVKSSQVLGLKQPPLLPKPKAKTLPDLTKDSSSMYSKIPGHKKGHRPTKPQTQDLDDDEHDYEEILESFQKTI</sequence>
<dbReference type="AlphaFoldDB" id="A0A2K5S2I7"/>
<feature type="compositionally biased region" description="Basic residues" evidence="2">
    <location>
        <begin position="478"/>
        <end position="487"/>
    </location>
</feature>
<evidence type="ECO:0000256" key="1">
    <source>
        <dbReference type="ARBA" id="ARBA00006414"/>
    </source>
</evidence>
<keyword evidence="5" id="KW-1185">Reference proteome</keyword>
<evidence type="ECO:0000259" key="3">
    <source>
        <dbReference type="Pfam" id="PF12736"/>
    </source>
</evidence>
<organism evidence="4 5">
    <name type="scientific">Cebus imitator</name>
    <name type="common">Panamanian white-faced capuchin</name>
    <name type="synonym">Cebus capucinus imitator</name>
    <dbReference type="NCBI Taxonomy" id="2715852"/>
    <lineage>
        <taxon>Eukaryota</taxon>
        <taxon>Metazoa</taxon>
        <taxon>Chordata</taxon>
        <taxon>Craniata</taxon>
        <taxon>Vertebrata</taxon>
        <taxon>Euteleostomi</taxon>
        <taxon>Mammalia</taxon>
        <taxon>Eutheria</taxon>
        <taxon>Euarchontoglires</taxon>
        <taxon>Primates</taxon>
        <taxon>Haplorrhini</taxon>
        <taxon>Platyrrhini</taxon>
        <taxon>Cebidae</taxon>
        <taxon>Cebinae</taxon>
        <taxon>Cebus</taxon>
    </lineage>
</organism>
<dbReference type="Proteomes" id="UP000233040">
    <property type="component" value="Unassembled WGS sequence"/>
</dbReference>
<dbReference type="Ensembl" id="ENSCCAT00000052384.1">
    <property type="protein sequence ID" value="ENSCCAP00000034609.1"/>
    <property type="gene ID" value="ENSCCAG00000035270.1"/>
</dbReference>
<evidence type="ECO:0000313" key="4">
    <source>
        <dbReference type="Ensembl" id="ENSCCAP00000034609.1"/>
    </source>
</evidence>
<feature type="region of interest" description="Disordered" evidence="2">
    <location>
        <begin position="416"/>
        <end position="500"/>
    </location>
</feature>
<evidence type="ECO:0000313" key="5">
    <source>
        <dbReference type="Proteomes" id="UP000233040"/>
    </source>
</evidence>
<protein>
    <submittedName>
        <fullName evidence="4">Thymocyte selection associated family member 2</fullName>
    </submittedName>
</protein>
<comment type="similarity">
    <text evidence="1">Belongs to the themis family.</text>
</comment>